<evidence type="ECO:0000256" key="1">
    <source>
        <dbReference type="ARBA" id="ARBA00022737"/>
    </source>
</evidence>
<evidence type="ECO:0000259" key="4">
    <source>
        <dbReference type="PROSITE" id="PS50175"/>
    </source>
</evidence>
<dbReference type="InterPro" id="IPR036770">
    <property type="entry name" value="Ankyrin_rpt-contain_sf"/>
</dbReference>
<evidence type="ECO:0000256" key="2">
    <source>
        <dbReference type="ARBA" id="ARBA00023043"/>
    </source>
</evidence>
<dbReference type="Gene3D" id="1.25.40.20">
    <property type="entry name" value="Ankyrin repeat-containing domain"/>
    <property type="match status" value="1"/>
</dbReference>
<reference evidence="5" key="1">
    <citation type="submission" date="2023-03" db="EMBL/GenBank/DDBJ databases">
        <title>Massive genome expansion in bonnet fungi (Mycena s.s.) driven by repeated elements and novel gene families across ecological guilds.</title>
        <authorList>
            <consortium name="Lawrence Berkeley National Laboratory"/>
            <person name="Harder C.B."/>
            <person name="Miyauchi S."/>
            <person name="Viragh M."/>
            <person name="Kuo A."/>
            <person name="Thoen E."/>
            <person name="Andreopoulos B."/>
            <person name="Lu D."/>
            <person name="Skrede I."/>
            <person name="Drula E."/>
            <person name="Henrissat B."/>
            <person name="Morin E."/>
            <person name="Kohler A."/>
            <person name="Barry K."/>
            <person name="LaButti K."/>
            <person name="Morin E."/>
            <person name="Salamov A."/>
            <person name="Lipzen A."/>
            <person name="Mereny Z."/>
            <person name="Hegedus B."/>
            <person name="Baldrian P."/>
            <person name="Stursova M."/>
            <person name="Weitz H."/>
            <person name="Taylor A."/>
            <person name="Grigoriev I.V."/>
            <person name="Nagy L.G."/>
            <person name="Martin F."/>
            <person name="Kauserud H."/>
        </authorList>
    </citation>
    <scope>NUCLEOTIDE SEQUENCE</scope>
    <source>
        <strain evidence="5">CBHHK182m</strain>
    </source>
</reference>
<dbReference type="PROSITE" id="PS50297">
    <property type="entry name" value="ANK_REP_REGION"/>
    <property type="match status" value="3"/>
</dbReference>
<feature type="repeat" description="ANK" evidence="3">
    <location>
        <begin position="85"/>
        <end position="111"/>
    </location>
</feature>
<organism evidence="5 6">
    <name type="scientific">Mycena metata</name>
    <dbReference type="NCBI Taxonomy" id="1033252"/>
    <lineage>
        <taxon>Eukaryota</taxon>
        <taxon>Fungi</taxon>
        <taxon>Dikarya</taxon>
        <taxon>Basidiomycota</taxon>
        <taxon>Agaricomycotina</taxon>
        <taxon>Agaricomycetes</taxon>
        <taxon>Agaricomycetidae</taxon>
        <taxon>Agaricales</taxon>
        <taxon>Marasmiineae</taxon>
        <taxon>Mycenaceae</taxon>
        <taxon>Mycena</taxon>
    </lineage>
</organism>
<gene>
    <name evidence="5" type="ORF">B0H16DRAFT_1894574</name>
</gene>
<name>A0AAD7MR09_9AGAR</name>
<dbReference type="InterPro" id="IPR051631">
    <property type="entry name" value="Ankyrin-KH/SAM_domain"/>
</dbReference>
<feature type="domain" description="Peptidase A2" evidence="4">
    <location>
        <begin position="204"/>
        <end position="217"/>
    </location>
</feature>
<proteinExistence type="predicted"/>
<dbReference type="SMART" id="SM00248">
    <property type="entry name" value="ANK"/>
    <property type="match status" value="4"/>
</dbReference>
<dbReference type="EMBL" id="JARKIB010000182">
    <property type="protein sequence ID" value="KAJ7727082.1"/>
    <property type="molecule type" value="Genomic_DNA"/>
</dbReference>
<feature type="repeat" description="ANK" evidence="3">
    <location>
        <begin position="119"/>
        <end position="151"/>
    </location>
</feature>
<protein>
    <submittedName>
        <fullName evidence="5">Ankyrin repeat-containing domain protein</fullName>
    </submittedName>
</protein>
<evidence type="ECO:0000313" key="5">
    <source>
        <dbReference type="EMBL" id="KAJ7727082.1"/>
    </source>
</evidence>
<dbReference type="Proteomes" id="UP001215598">
    <property type="component" value="Unassembled WGS sequence"/>
</dbReference>
<evidence type="ECO:0000256" key="3">
    <source>
        <dbReference type="PROSITE-ProRule" id="PRU00023"/>
    </source>
</evidence>
<dbReference type="AlphaFoldDB" id="A0AAD7MR09"/>
<dbReference type="GO" id="GO:0006508">
    <property type="term" value="P:proteolysis"/>
    <property type="evidence" value="ECO:0007669"/>
    <property type="project" value="InterPro"/>
</dbReference>
<dbReference type="InterPro" id="IPR001995">
    <property type="entry name" value="Peptidase_A2_cat"/>
</dbReference>
<dbReference type="Pfam" id="PF12796">
    <property type="entry name" value="Ank_2"/>
    <property type="match status" value="2"/>
</dbReference>
<dbReference type="GO" id="GO:0005737">
    <property type="term" value="C:cytoplasm"/>
    <property type="evidence" value="ECO:0007669"/>
    <property type="project" value="TreeGrafter"/>
</dbReference>
<feature type="repeat" description="ANK" evidence="3">
    <location>
        <begin position="155"/>
        <end position="187"/>
    </location>
</feature>
<evidence type="ECO:0000313" key="6">
    <source>
        <dbReference type="Proteomes" id="UP001215598"/>
    </source>
</evidence>
<dbReference type="PANTHER" id="PTHR23206:SF7">
    <property type="entry name" value="PROTEIN KINASE DOMAIN-CONTAINING PROTEIN"/>
    <property type="match status" value="1"/>
</dbReference>
<keyword evidence="1" id="KW-0677">Repeat</keyword>
<keyword evidence="2 3" id="KW-0040">ANK repeat</keyword>
<comment type="caution">
    <text evidence="5">The sequence shown here is derived from an EMBL/GenBank/DDBJ whole genome shotgun (WGS) entry which is preliminary data.</text>
</comment>
<dbReference type="SUPFAM" id="SSF48403">
    <property type="entry name" value="Ankyrin repeat"/>
    <property type="match status" value="1"/>
</dbReference>
<keyword evidence="6" id="KW-1185">Reference proteome</keyword>
<accession>A0AAD7MR09</accession>
<dbReference type="PROSITE" id="PS50088">
    <property type="entry name" value="ANK_REPEAT"/>
    <property type="match status" value="3"/>
</dbReference>
<dbReference type="PANTHER" id="PTHR23206">
    <property type="entry name" value="MASK PROTEIN"/>
    <property type="match status" value="1"/>
</dbReference>
<dbReference type="InterPro" id="IPR002110">
    <property type="entry name" value="Ankyrin_rpt"/>
</dbReference>
<sequence>MSKDYFEDVPPELILVLAPSLSTASLNALGQTCDRLHKMLQPELESRITPELARDLLVWAAPSKPHIIAKLLAPPHSVPPNPPGVWKSPLHIAAEAGNLETTRLLLAAGADPAADWEQDWYQPLHLAAEKKHIDVIKLLLDNGAPVDLGYGCDERRKTALHYACTIGHLDMMQLLIERGANIENRGHFGTALGFAVHYHQREAIKFLLDRGADASVIVPLFILLEGGPPLPHEANLLYVVLDLRHPSSLPYPRRVRGGTSGPTKWEELPLEQSQRELMTLLLAHGASKENTMQTILRHVGALAKEAECTEEEYLDIIAGMFKEAEDAIPDVQ</sequence>
<dbReference type="PROSITE" id="PS50175">
    <property type="entry name" value="ASP_PROT_RETROV"/>
    <property type="match status" value="1"/>
</dbReference>
<dbReference type="GO" id="GO:0004190">
    <property type="term" value="F:aspartic-type endopeptidase activity"/>
    <property type="evidence" value="ECO:0007669"/>
    <property type="project" value="InterPro"/>
</dbReference>